<dbReference type="Pfam" id="PF17782">
    <property type="entry name" value="WHD_DprA"/>
    <property type="match status" value="1"/>
</dbReference>
<organism evidence="2 3">
    <name type="scientific">Methylobacterium gnaphalii</name>
    <dbReference type="NCBI Taxonomy" id="1010610"/>
    <lineage>
        <taxon>Bacteria</taxon>
        <taxon>Pseudomonadati</taxon>
        <taxon>Pseudomonadota</taxon>
        <taxon>Alphaproteobacteria</taxon>
        <taxon>Hyphomicrobiales</taxon>
        <taxon>Methylobacteriaceae</taxon>
        <taxon>Methylobacterium</taxon>
    </lineage>
</organism>
<dbReference type="AlphaFoldDB" id="A0A512JF23"/>
<dbReference type="Gene3D" id="1.10.10.10">
    <property type="entry name" value="Winged helix-like DNA-binding domain superfamily/Winged helix DNA-binding domain"/>
    <property type="match status" value="1"/>
</dbReference>
<dbReference type="InterPro" id="IPR036388">
    <property type="entry name" value="WH-like_DNA-bd_sf"/>
</dbReference>
<reference evidence="2 3" key="1">
    <citation type="submission" date="2019-07" db="EMBL/GenBank/DDBJ databases">
        <title>Whole genome shotgun sequence of Methylobacterium gnaphalii NBRC 107716.</title>
        <authorList>
            <person name="Hosoyama A."/>
            <person name="Uohara A."/>
            <person name="Ohji S."/>
            <person name="Ichikawa N."/>
        </authorList>
    </citation>
    <scope>NUCLEOTIDE SEQUENCE [LARGE SCALE GENOMIC DNA]</scope>
    <source>
        <strain evidence="2 3">NBRC 107716</strain>
    </source>
</reference>
<comment type="caution">
    <text evidence="2">The sequence shown here is derived from an EMBL/GenBank/DDBJ whole genome shotgun (WGS) entry which is preliminary data.</text>
</comment>
<evidence type="ECO:0000259" key="1">
    <source>
        <dbReference type="Pfam" id="PF17782"/>
    </source>
</evidence>
<gene>
    <name evidence="2" type="ORF">MGN01_03900</name>
</gene>
<evidence type="ECO:0000313" key="2">
    <source>
        <dbReference type="EMBL" id="GEP08545.1"/>
    </source>
</evidence>
<evidence type="ECO:0000313" key="3">
    <source>
        <dbReference type="Proteomes" id="UP000321750"/>
    </source>
</evidence>
<accession>A0A512JF23</accession>
<proteinExistence type="predicted"/>
<dbReference type="RefSeq" id="WP_306437184.1">
    <property type="nucleotide sequence ID" value="NZ_BJZV01000002.1"/>
</dbReference>
<dbReference type="Proteomes" id="UP000321750">
    <property type="component" value="Unassembled WGS sequence"/>
</dbReference>
<sequence>MLSFLSPTPIVTHELSRAADLPVRVVQTALLELELDGRVERHGNGAFSLAAF</sequence>
<dbReference type="InterPro" id="IPR041614">
    <property type="entry name" value="DprA_WH"/>
</dbReference>
<name>A0A512JF23_9HYPH</name>
<protein>
    <recommendedName>
        <fullName evidence="1">DprA winged helix domain-containing protein</fullName>
    </recommendedName>
</protein>
<keyword evidence="3" id="KW-1185">Reference proteome</keyword>
<dbReference type="EMBL" id="BJZV01000002">
    <property type="protein sequence ID" value="GEP08545.1"/>
    <property type="molecule type" value="Genomic_DNA"/>
</dbReference>
<feature type="domain" description="DprA winged helix" evidence="1">
    <location>
        <begin position="2"/>
        <end position="45"/>
    </location>
</feature>